<accession>A0A655CG78</accession>
<proteinExistence type="predicted"/>
<evidence type="ECO:0000313" key="1">
    <source>
        <dbReference type="EMBL" id="CNU10911.1"/>
    </source>
</evidence>
<dbReference type="EMBL" id="CQQC01000011">
    <property type="protein sequence ID" value="CNU10911.1"/>
    <property type="molecule type" value="Genomic_DNA"/>
</dbReference>
<gene>
    <name evidence="1" type="ORF">ERS007661_00078</name>
</gene>
<organism evidence="1 2">
    <name type="scientific">Mycobacterium tuberculosis</name>
    <dbReference type="NCBI Taxonomy" id="1773"/>
    <lineage>
        <taxon>Bacteria</taxon>
        <taxon>Bacillati</taxon>
        <taxon>Actinomycetota</taxon>
        <taxon>Actinomycetes</taxon>
        <taxon>Mycobacteriales</taxon>
        <taxon>Mycobacteriaceae</taxon>
        <taxon>Mycobacterium</taxon>
        <taxon>Mycobacterium tuberculosis complex</taxon>
    </lineage>
</organism>
<dbReference type="AlphaFoldDB" id="A0A655CG78"/>
<sequence length="84" mass="8797">MAAAGTAALPSMAPVRSTSRIAANGPMALAMSLLPWLKAKPEAVKTCIQLNIKNVDRESDSPRSVLAKIKVAIHTAAPTIAMMK</sequence>
<dbReference type="Proteomes" id="UP000039217">
    <property type="component" value="Unassembled WGS sequence"/>
</dbReference>
<name>A0A655CG78_MYCTX</name>
<evidence type="ECO:0000313" key="2">
    <source>
        <dbReference type="Proteomes" id="UP000039217"/>
    </source>
</evidence>
<reference evidence="1 2" key="1">
    <citation type="submission" date="2015-03" db="EMBL/GenBank/DDBJ databases">
        <authorList>
            <consortium name="Pathogen Informatics"/>
        </authorList>
    </citation>
    <scope>NUCLEOTIDE SEQUENCE [LARGE SCALE GENOMIC DNA]</scope>
    <source>
        <strain evidence="1 2">D00501624</strain>
    </source>
</reference>
<protein>
    <submittedName>
        <fullName evidence="1">Uncharacterized protein</fullName>
    </submittedName>
</protein>